<dbReference type="AlphaFoldDB" id="A0A561C5J8"/>
<keyword evidence="1" id="KW-0472">Membrane</keyword>
<feature type="transmembrane region" description="Helical" evidence="1">
    <location>
        <begin position="5"/>
        <end position="22"/>
    </location>
</feature>
<organism evidence="2 3">
    <name type="scientific">Variovorax beijingensis</name>
    <dbReference type="NCBI Taxonomy" id="2496117"/>
    <lineage>
        <taxon>Bacteria</taxon>
        <taxon>Pseudomonadati</taxon>
        <taxon>Pseudomonadota</taxon>
        <taxon>Betaproteobacteria</taxon>
        <taxon>Burkholderiales</taxon>
        <taxon>Comamonadaceae</taxon>
        <taxon>Variovorax</taxon>
    </lineage>
</organism>
<dbReference type="RefSeq" id="WP_145743677.1">
    <property type="nucleotide sequence ID" value="NZ_VIVL01000004.1"/>
</dbReference>
<keyword evidence="1" id="KW-0812">Transmembrane</keyword>
<sequence>MHLKSLLITALLLVAGGLFWWWASGGGFIAVIVAIGLGAVLFLVLRGNRSVKDELDAQAPDKDPGNKES</sequence>
<protein>
    <submittedName>
        <fullName evidence="2">Uncharacterized protein</fullName>
    </submittedName>
</protein>
<evidence type="ECO:0000313" key="2">
    <source>
        <dbReference type="EMBL" id="TWD86476.1"/>
    </source>
</evidence>
<gene>
    <name evidence="2" type="ORF">FB547_104423</name>
</gene>
<evidence type="ECO:0000313" key="3">
    <source>
        <dbReference type="Proteomes" id="UP000319722"/>
    </source>
</evidence>
<feature type="transmembrane region" description="Helical" evidence="1">
    <location>
        <begin position="28"/>
        <end position="45"/>
    </location>
</feature>
<keyword evidence="1" id="KW-1133">Transmembrane helix</keyword>
<comment type="caution">
    <text evidence="2">The sequence shown here is derived from an EMBL/GenBank/DDBJ whole genome shotgun (WGS) entry which is preliminary data.</text>
</comment>
<accession>A0A561C5J8</accession>
<dbReference type="Proteomes" id="UP000319722">
    <property type="component" value="Unassembled WGS sequence"/>
</dbReference>
<reference evidence="2 3" key="1">
    <citation type="submission" date="2019-06" db="EMBL/GenBank/DDBJ databases">
        <title>Sorghum-associated microbial communities from plants grown in Nebraska, USA.</title>
        <authorList>
            <person name="Schachtman D."/>
        </authorList>
    </citation>
    <scope>NUCLEOTIDE SEQUENCE [LARGE SCALE GENOMIC DNA]</scope>
    <source>
        <strain evidence="2 3">T529</strain>
    </source>
</reference>
<dbReference type="EMBL" id="VIVL01000004">
    <property type="protein sequence ID" value="TWD86476.1"/>
    <property type="molecule type" value="Genomic_DNA"/>
</dbReference>
<proteinExistence type="predicted"/>
<evidence type="ECO:0000256" key="1">
    <source>
        <dbReference type="SAM" id="Phobius"/>
    </source>
</evidence>
<name>A0A561C5J8_9BURK</name>